<dbReference type="Gene3D" id="1.10.10.10">
    <property type="entry name" value="Winged helix-like DNA-binding domain superfamily/Winged helix DNA-binding domain"/>
    <property type="match status" value="1"/>
</dbReference>
<feature type="domain" description="IclR-ED" evidence="5">
    <location>
        <begin position="76"/>
        <end position="260"/>
    </location>
</feature>
<dbReference type="InterPro" id="IPR029016">
    <property type="entry name" value="GAF-like_dom_sf"/>
</dbReference>
<dbReference type="InterPro" id="IPR014757">
    <property type="entry name" value="Tscrpt_reg_IclR_C"/>
</dbReference>
<keyword evidence="2" id="KW-0238">DNA-binding</keyword>
<dbReference type="Pfam" id="PF09339">
    <property type="entry name" value="HTH_IclR"/>
    <property type="match status" value="1"/>
</dbReference>
<dbReference type="GO" id="GO:0003677">
    <property type="term" value="F:DNA binding"/>
    <property type="evidence" value="ECO:0007669"/>
    <property type="project" value="UniProtKB-KW"/>
</dbReference>
<reference evidence="6 7" key="1">
    <citation type="journal article" date="2014" name="Int. J. Syst. Evol. Microbiol.">
        <title>Sneathiella chungangensis sp. nov., isolated from a marine sand, and emended description of the genus Sneathiella.</title>
        <authorList>
            <person name="Siamphan C."/>
            <person name="Kim H."/>
            <person name="Lee J.S."/>
            <person name="Kim W."/>
        </authorList>
    </citation>
    <scope>NUCLEOTIDE SEQUENCE [LARGE SCALE GENOMIC DNA]</scope>
    <source>
        <strain evidence="6 7">KCTC 32476</strain>
    </source>
</reference>
<dbReference type="PANTHER" id="PTHR30136">
    <property type="entry name" value="HELIX-TURN-HELIX TRANSCRIPTIONAL REGULATOR, ICLR FAMILY"/>
    <property type="match status" value="1"/>
</dbReference>
<comment type="caution">
    <text evidence="6">The sequence shown here is derived from an EMBL/GenBank/DDBJ whole genome shotgun (WGS) entry which is preliminary data.</text>
</comment>
<dbReference type="InterPro" id="IPR005471">
    <property type="entry name" value="Tscrpt_reg_IclR_N"/>
</dbReference>
<dbReference type="SMART" id="SM00346">
    <property type="entry name" value="HTH_ICLR"/>
    <property type="match status" value="1"/>
</dbReference>
<dbReference type="PANTHER" id="PTHR30136:SF35">
    <property type="entry name" value="HTH-TYPE TRANSCRIPTIONAL REGULATOR RV1719"/>
    <property type="match status" value="1"/>
</dbReference>
<gene>
    <name evidence="6" type="ORF">GQF03_12745</name>
</gene>
<dbReference type="GO" id="GO:0003700">
    <property type="term" value="F:DNA-binding transcription factor activity"/>
    <property type="evidence" value="ECO:0007669"/>
    <property type="project" value="TreeGrafter"/>
</dbReference>
<proteinExistence type="predicted"/>
<dbReference type="AlphaFoldDB" id="A0A845MIS6"/>
<evidence type="ECO:0000313" key="6">
    <source>
        <dbReference type="EMBL" id="MZR23197.1"/>
    </source>
</evidence>
<evidence type="ECO:0000313" key="7">
    <source>
        <dbReference type="Proteomes" id="UP000445696"/>
    </source>
</evidence>
<evidence type="ECO:0000256" key="1">
    <source>
        <dbReference type="ARBA" id="ARBA00023015"/>
    </source>
</evidence>
<organism evidence="6 7">
    <name type="scientific">Sneathiella chungangensis</name>
    <dbReference type="NCBI Taxonomy" id="1418234"/>
    <lineage>
        <taxon>Bacteria</taxon>
        <taxon>Pseudomonadati</taxon>
        <taxon>Pseudomonadota</taxon>
        <taxon>Alphaproteobacteria</taxon>
        <taxon>Sneathiellales</taxon>
        <taxon>Sneathiellaceae</taxon>
        <taxon>Sneathiella</taxon>
    </lineage>
</organism>
<evidence type="ECO:0000259" key="5">
    <source>
        <dbReference type="PROSITE" id="PS51078"/>
    </source>
</evidence>
<dbReference type="InterPro" id="IPR036390">
    <property type="entry name" value="WH_DNA-bd_sf"/>
</dbReference>
<keyword evidence="3" id="KW-0804">Transcription</keyword>
<dbReference type="PROSITE" id="PS51077">
    <property type="entry name" value="HTH_ICLR"/>
    <property type="match status" value="1"/>
</dbReference>
<dbReference type="RefSeq" id="WP_161339662.1">
    <property type="nucleotide sequence ID" value="NZ_JBHSDG010000003.1"/>
</dbReference>
<dbReference type="Pfam" id="PF01614">
    <property type="entry name" value="IclR_C"/>
    <property type="match status" value="1"/>
</dbReference>
<dbReference type="SUPFAM" id="SSF46785">
    <property type="entry name" value="Winged helix' DNA-binding domain"/>
    <property type="match status" value="1"/>
</dbReference>
<keyword evidence="1" id="KW-0805">Transcription regulation</keyword>
<accession>A0A845MIS6</accession>
<name>A0A845MIS6_9PROT</name>
<protein>
    <submittedName>
        <fullName evidence="6">Helix-turn-helix domain-containing protein</fullName>
    </submittedName>
</protein>
<evidence type="ECO:0000256" key="2">
    <source>
        <dbReference type="ARBA" id="ARBA00023125"/>
    </source>
</evidence>
<dbReference type="EMBL" id="WTVA01000014">
    <property type="protein sequence ID" value="MZR23197.1"/>
    <property type="molecule type" value="Genomic_DNA"/>
</dbReference>
<dbReference type="OrthoDB" id="6057486at2"/>
<dbReference type="InterPro" id="IPR036388">
    <property type="entry name" value="WH-like_DNA-bd_sf"/>
</dbReference>
<evidence type="ECO:0000259" key="4">
    <source>
        <dbReference type="PROSITE" id="PS51077"/>
    </source>
</evidence>
<sequence length="264" mass="28897">MSYKEADETKRYSVPAVERTIRIFHYLKANRRASGAEIAKDLNLTRSNCYAILKTLQLHGFVLFDTDSKKYSLGPIFLEFVRTIVQDLSLIHVSRPHLQKFVENTGLSVVLEQRVNFNRLLVIDRQDCADDVRVIISIGTRIPITHSASGRALLAYLPSKEAEELVKSVSVIPLTAKTITNPADIMDDLKNIRARGYAVGHGENLEGIDAIAAPIFDVTGEPIGVVACAATSSTLSNGPLDHFGNKLRSTADEISVVLGGKQPG</sequence>
<dbReference type="Proteomes" id="UP000445696">
    <property type="component" value="Unassembled WGS sequence"/>
</dbReference>
<keyword evidence="7" id="KW-1185">Reference proteome</keyword>
<dbReference type="SUPFAM" id="SSF55781">
    <property type="entry name" value="GAF domain-like"/>
    <property type="match status" value="1"/>
</dbReference>
<dbReference type="Gene3D" id="3.30.450.40">
    <property type="match status" value="1"/>
</dbReference>
<dbReference type="InterPro" id="IPR050707">
    <property type="entry name" value="HTH_MetabolicPath_Reg"/>
</dbReference>
<dbReference type="PROSITE" id="PS51078">
    <property type="entry name" value="ICLR_ED"/>
    <property type="match status" value="1"/>
</dbReference>
<evidence type="ECO:0000256" key="3">
    <source>
        <dbReference type="ARBA" id="ARBA00023163"/>
    </source>
</evidence>
<dbReference type="GO" id="GO:0045892">
    <property type="term" value="P:negative regulation of DNA-templated transcription"/>
    <property type="evidence" value="ECO:0007669"/>
    <property type="project" value="TreeGrafter"/>
</dbReference>
<feature type="domain" description="HTH iclR-type" evidence="4">
    <location>
        <begin position="14"/>
        <end position="75"/>
    </location>
</feature>